<gene>
    <name evidence="21" type="primary">NLRP1</name>
</gene>
<dbReference type="GO" id="GO:0042981">
    <property type="term" value="P:regulation of apoptotic process"/>
    <property type="evidence" value="ECO:0007669"/>
    <property type="project" value="InterPro"/>
</dbReference>
<dbReference type="KEGG" id="hai:109394604"/>
<dbReference type="GO" id="GO:0061702">
    <property type="term" value="C:canonical inflammasome complex"/>
    <property type="evidence" value="ECO:0007669"/>
    <property type="project" value="UniProtKB-SubCell"/>
</dbReference>
<dbReference type="InterPro" id="IPR033516">
    <property type="entry name" value="CARD8/ASC/NALP1_CARD"/>
</dbReference>
<evidence type="ECO:0000259" key="18">
    <source>
        <dbReference type="PROSITE" id="PS50837"/>
    </source>
</evidence>
<dbReference type="PANTHER" id="PTHR45690:SF15">
    <property type="entry name" value="NACHT, LRR AND PYD DOMAINS-CONTAINING PROTEIN 14"/>
    <property type="match status" value="1"/>
</dbReference>
<dbReference type="RefSeq" id="XP_019520352.1">
    <property type="nucleotide sequence ID" value="XM_019664807.1"/>
</dbReference>
<keyword evidence="10" id="KW-0067">ATP-binding</keyword>
<evidence type="ECO:0000256" key="7">
    <source>
        <dbReference type="ARBA" id="ARBA00022670"/>
    </source>
</evidence>
<dbReference type="InterPro" id="IPR001611">
    <property type="entry name" value="Leu-rich_rpt"/>
</dbReference>
<feature type="domain" description="CARD" evidence="16">
    <location>
        <begin position="1023"/>
        <end position="1106"/>
    </location>
</feature>
<dbReference type="InterPro" id="IPR004020">
    <property type="entry name" value="DAPIN"/>
</dbReference>
<reference evidence="21" key="1">
    <citation type="submission" date="2025-08" db="UniProtKB">
        <authorList>
            <consortium name="RefSeq"/>
        </authorList>
    </citation>
    <scope>IDENTIFICATION</scope>
    <source>
        <tissue evidence="21">Muscle</tissue>
    </source>
</reference>
<dbReference type="InterPro" id="IPR007111">
    <property type="entry name" value="NACHT_NTPase"/>
</dbReference>
<keyword evidence="5" id="KW-1210">Necrosis</keyword>
<evidence type="ECO:0000256" key="5">
    <source>
        <dbReference type="ARBA" id="ARBA00022590"/>
    </source>
</evidence>
<dbReference type="SUPFAM" id="SSF52540">
    <property type="entry name" value="P-loop containing nucleoside triphosphate hydrolases"/>
    <property type="match status" value="1"/>
</dbReference>
<keyword evidence="11" id="KW-0832">Ubl conjugation</keyword>
<evidence type="ECO:0000259" key="19">
    <source>
        <dbReference type="PROSITE" id="PS51830"/>
    </source>
</evidence>
<keyword evidence="13" id="KW-0395">Inflammatory response</keyword>
<dbReference type="PROSITE" id="PS51830">
    <property type="entry name" value="FIIND"/>
    <property type="match status" value="1"/>
</dbReference>
<evidence type="ECO:0000259" key="17">
    <source>
        <dbReference type="PROSITE" id="PS50824"/>
    </source>
</evidence>
<protein>
    <submittedName>
        <fullName evidence="21">NACHT, LRR and PYD domains-containing protein 1</fullName>
    </submittedName>
</protein>
<dbReference type="Pfam" id="PF02758">
    <property type="entry name" value="PYRIN"/>
    <property type="match status" value="1"/>
</dbReference>
<dbReference type="InterPro" id="IPR041267">
    <property type="entry name" value="NLRP_HD2"/>
</dbReference>
<dbReference type="FunFam" id="1.10.533.10:FF:000013">
    <property type="entry name" value="Apoptosis-associated speck-like protein containing a CARD"/>
    <property type="match status" value="1"/>
</dbReference>
<evidence type="ECO:0000256" key="13">
    <source>
        <dbReference type="ARBA" id="ARBA00023198"/>
    </source>
</evidence>
<sequence>MNTPKSPPSGAEMSGTADIVSGAEMASTVQQWLAQTLEVMSKEELKEFQQWLPDKKPWEPSPSGTSAQPEKASSMEVASRMVAQYGEQRALNLVLHTCQQMNLRKMLGQTKHLVVFESVLHGVAGIGKSTLARQVRREWEEGRLYRDRFQHVFYFNCKELAQSEAMSLTELLMKDWTGSAAPIEQILSQPEQMLFILDNLDEPKWDLKKESSELHLHWSQQQQVPILLGSLLEKTLLPKASLLITARTTPVMWKLIPSLKQPRWVEVLGFSESARKEYFYKYFTHETQAIRAFSLVQSNQALLTTCLMPLVSWLVCTCLKEQIEQGQELSLTSQTTTALCLHYFFHILSTQSIGTKLRDFCSLAAEGTRQGKTVFSLEDLGKHGLDGAIASTLLKMGVLQKHPTSLCYSFIHRCFQEFFTAMSWVLMTKEEEDITDMICLGIWDQLHMVHGIDFHTPFGTPTTCFLFGLLSEQGLREMENIFKCNLSQERHRDLLQYTRRELCLKHSAPPPYSWHLLHCMYEFQDEKFLRETMANFQGMTVNVENDMELLMFTFCFKFCYCMKLQLKEGGQYREAQRPPGVILSSWVPFTDAWWKIFFSILKVTGSLKELDLSGNFLSCSAVQSLCEALKCLHCHLETLRLASCSLTAEGCKDLACGVSASSTLTDLDLSFNMLLDAGAEHIFPKLRQPSCKLRRLLLVSCGLTSSCCQDLASMLSASPSLTELDLQQNDLGDFGFRLLYEGLRQPTCRLRLLCLDQSQLSEEVTQILKTLREEKPQLLIFNRWKPSLTIQKEAPCGGDMSDDESTLRWQELESGDLHVQLVDTKNDFLGPTGPVASEVVDKERSLYRVHFPVAGPHYCSNMGLRFVVRWPVTIEIEFCAWDKFLNKTAIQHSWMVAGPLFDIKADPGAVAALHLPHFVELQGGHVDISRFQVAHFKEEGVLLEKPARVEPHYIVLENPSFSPMGVLLRVIRAALYTPVISNVLLYHRPLLQLFLPICFPPGDLRPASTPISPGLRDAPTLPHFVDRHREQLVARVTSVDSVLDKLHGRVLSEEQYERVRAEPTNPNQMRKLFSFSKSWDWACKDQLYRALKETHPHLIVELWEMQEDMIV</sequence>
<dbReference type="GO" id="GO:0050727">
    <property type="term" value="P:regulation of inflammatory response"/>
    <property type="evidence" value="ECO:0007669"/>
    <property type="project" value="TreeGrafter"/>
</dbReference>
<feature type="region of interest" description="Disordered" evidence="15">
    <location>
        <begin position="50"/>
        <end position="75"/>
    </location>
</feature>
<keyword evidence="20" id="KW-1185">Reference proteome</keyword>
<dbReference type="Pfam" id="PF05729">
    <property type="entry name" value="NACHT"/>
    <property type="match status" value="1"/>
</dbReference>
<keyword evidence="4" id="KW-0399">Innate immunity</keyword>
<dbReference type="Proteomes" id="UP000694851">
    <property type="component" value="Unplaced"/>
</dbReference>
<feature type="domain" description="Pyrin" evidence="17">
    <location>
        <begin position="25"/>
        <end position="111"/>
    </location>
</feature>
<keyword evidence="14" id="KW-1271">Inflammasome</keyword>
<dbReference type="AlphaFoldDB" id="A0A8B7T3U5"/>
<comment type="similarity">
    <text evidence="2">Belongs to the NLRP family.</text>
</comment>
<dbReference type="CTD" id="22861"/>
<evidence type="ECO:0000313" key="21">
    <source>
        <dbReference type="RefSeq" id="XP_019520352.1"/>
    </source>
</evidence>
<evidence type="ECO:0000256" key="15">
    <source>
        <dbReference type="SAM" id="MobiDB-lite"/>
    </source>
</evidence>
<evidence type="ECO:0000256" key="6">
    <source>
        <dbReference type="ARBA" id="ARBA00022614"/>
    </source>
</evidence>
<keyword evidence="8" id="KW-0677">Repeat</keyword>
<feature type="domain" description="FIIND" evidence="19">
    <location>
        <begin position="828"/>
        <end position="1111"/>
    </location>
</feature>
<dbReference type="InterPro" id="IPR025307">
    <property type="entry name" value="FIIND_dom"/>
</dbReference>
<dbReference type="Pfam" id="PF13516">
    <property type="entry name" value="LRR_6"/>
    <property type="match status" value="3"/>
</dbReference>
<dbReference type="SUPFAM" id="SSF52047">
    <property type="entry name" value="RNI-like"/>
    <property type="match status" value="1"/>
</dbReference>
<dbReference type="GO" id="GO:0006508">
    <property type="term" value="P:proteolysis"/>
    <property type="evidence" value="ECO:0007669"/>
    <property type="project" value="UniProtKB-KW"/>
</dbReference>
<keyword evidence="7" id="KW-0645">Protease</keyword>
<evidence type="ECO:0000256" key="14">
    <source>
        <dbReference type="ARBA" id="ARBA00023233"/>
    </source>
</evidence>
<evidence type="ECO:0000256" key="11">
    <source>
        <dbReference type="ARBA" id="ARBA00022843"/>
    </source>
</evidence>
<evidence type="ECO:0000256" key="8">
    <source>
        <dbReference type="ARBA" id="ARBA00022737"/>
    </source>
</evidence>
<evidence type="ECO:0000256" key="3">
    <source>
        <dbReference type="ARBA" id="ARBA00022490"/>
    </source>
</evidence>
<dbReference type="GO" id="GO:0005524">
    <property type="term" value="F:ATP binding"/>
    <property type="evidence" value="ECO:0007669"/>
    <property type="project" value="UniProtKB-KW"/>
</dbReference>
<evidence type="ECO:0000259" key="16">
    <source>
        <dbReference type="PROSITE" id="PS50209"/>
    </source>
</evidence>
<dbReference type="PROSITE" id="PS50837">
    <property type="entry name" value="NACHT"/>
    <property type="match status" value="1"/>
</dbReference>
<dbReference type="Gene3D" id="3.80.10.10">
    <property type="entry name" value="Ribonuclease Inhibitor"/>
    <property type="match status" value="1"/>
</dbReference>
<evidence type="ECO:0000256" key="9">
    <source>
        <dbReference type="ARBA" id="ARBA00022741"/>
    </source>
</evidence>
<dbReference type="Pfam" id="PF00619">
    <property type="entry name" value="CARD"/>
    <property type="match status" value="1"/>
</dbReference>
<evidence type="ECO:0000256" key="4">
    <source>
        <dbReference type="ARBA" id="ARBA00022588"/>
    </source>
</evidence>
<evidence type="ECO:0000313" key="20">
    <source>
        <dbReference type="Proteomes" id="UP000694851"/>
    </source>
</evidence>
<dbReference type="GeneID" id="109394604"/>
<evidence type="ECO:0000256" key="2">
    <source>
        <dbReference type="ARBA" id="ARBA00008665"/>
    </source>
</evidence>
<dbReference type="InterPro" id="IPR050637">
    <property type="entry name" value="NLRP_innate_immun_reg"/>
</dbReference>
<dbReference type="InterPro" id="IPR027417">
    <property type="entry name" value="P-loop_NTPase"/>
</dbReference>
<dbReference type="GO" id="GO:0045087">
    <property type="term" value="P:innate immune response"/>
    <property type="evidence" value="ECO:0007669"/>
    <property type="project" value="UniProtKB-KW"/>
</dbReference>
<dbReference type="SUPFAM" id="SSF47986">
    <property type="entry name" value="DEATH domain"/>
    <property type="match status" value="2"/>
</dbReference>
<dbReference type="SMART" id="SM01289">
    <property type="entry name" value="PYRIN"/>
    <property type="match status" value="1"/>
</dbReference>
<evidence type="ECO:0000256" key="10">
    <source>
        <dbReference type="ARBA" id="ARBA00022840"/>
    </source>
</evidence>
<dbReference type="Gene3D" id="3.40.50.300">
    <property type="entry name" value="P-loop containing nucleotide triphosphate hydrolases"/>
    <property type="match status" value="1"/>
</dbReference>
<evidence type="ECO:0000256" key="12">
    <source>
        <dbReference type="ARBA" id="ARBA00022859"/>
    </source>
</evidence>
<dbReference type="InterPro" id="IPR001315">
    <property type="entry name" value="CARD"/>
</dbReference>
<dbReference type="PROSITE" id="PS50209">
    <property type="entry name" value="CARD"/>
    <property type="match status" value="1"/>
</dbReference>
<dbReference type="GO" id="GO:0006954">
    <property type="term" value="P:inflammatory response"/>
    <property type="evidence" value="ECO:0007669"/>
    <property type="project" value="UniProtKB-KW"/>
</dbReference>
<dbReference type="Pfam" id="PF17776">
    <property type="entry name" value="NLRC4_HD2"/>
    <property type="match status" value="1"/>
</dbReference>
<dbReference type="CDD" id="cd08330">
    <property type="entry name" value="CARD_ASC_NALP1"/>
    <property type="match status" value="1"/>
</dbReference>
<dbReference type="InterPro" id="IPR041075">
    <property type="entry name" value="NOD1/2_WH"/>
</dbReference>
<keyword evidence="9" id="KW-0547">Nucleotide-binding</keyword>
<dbReference type="Gene3D" id="1.10.533.10">
    <property type="entry name" value="Death Domain, Fas"/>
    <property type="match status" value="1"/>
</dbReference>
<dbReference type="Pfam" id="PF13553">
    <property type="entry name" value="FIIND"/>
    <property type="match status" value="1"/>
</dbReference>
<organism evidence="20 21">
    <name type="scientific">Hipposideros armiger</name>
    <name type="common">Great Himalayan leaf-nosed bat</name>
    <dbReference type="NCBI Taxonomy" id="186990"/>
    <lineage>
        <taxon>Eukaryota</taxon>
        <taxon>Metazoa</taxon>
        <taxon>Chordata</taxon>
        <taxon>Craniata</taxon>
        <taxon>Vertebrata</taxon>
        <taxon>Euteleostomi</taxon>
        <taxon>Mammalia</taxon>
        <taxon>Eutheria</taxon>
        <taxon>Laurasiatheria</taxon>
        <taxon>Chiroptera</taxon>
        <taxon>Yinpterochiroptera</taxon>
        <taxon>Rhinolophoidea</taxon>
        <taxon>Hipposideridae</taxon>
        <taxon>Hipposideros</taxon>
    </lineage>
</organism>
<dbReference type="GO" id="GO:0008233">
    <property type="term" value="F:peptidase activity"/>
    <property type="evidence" value="ECO:0007669"/>
    <property type="project" value="UniProtKB-KW"/>
</dbReference>
<dbReference type="Pfam" id="PF17779">
    <property type="entry name" value="WHD_NOD2"/>
    <property type="match status" value="1"/>
</dbReference>
<dbReference type="GO" id="GO:0012501">
    <property type="term" value="P:programmed cell death"/>
    <property type="evidence" value="ECO:0007669"/>
    <property type="project" value="UniProtKB-KW"/>
</dbReference>
<feature type="domain" description="NACHT" evidence="18">
    <location>
        <begin position="116"/>
        <end position="426"/>
    </location>
</feature>
<dbReference type="SMART" id="SM00368">
    <property type="entry name" value="LRR_RI"/>
    <property type="match status" value="5"/>
</dbReference>
<dbReference type="InterPro" id="IPR011029">
    <property type="entry name" value="DEATH-like_dom_sf"/>
</dbReference>
<dbReference type="PROSITE" id="PS50824">
    <property type="entry name" value="DAPIN"/>
    <property type="match status" value="1"/>
</dbReference>
<evidence type="ECO:0000256" key="1">
    <source>
        <dbReference type="ARBA" id="ARBA00004110"/>
    </source>
</evidence>
<comment type="subcellular location">
    <subcellularLocation>
        <location evidence="1">Inflammasome</location>
    </subcellularLocation>
</comment>
<keyword evidence="7" id="KW-0378">Hydrolase</keyword>
<keyword evidence="6" id="KW-0433">Leucine-rich repeat</keyword>
<proteinExistence type="inferred from homology"/>
<dbReference type="InterPro" id="IPR032675">
    <property type="entry name" value="LRR_dom_sf"/>
</dbReference>
<accession>A0A8B7T3U5</accession>
<dbReference type="OrthoDB" id="428577at2759"/>
<keyword evidence="3" id="KW-0963">Cytoplasm</keyword>
<name>A0A8B7T3U5_HIPAR</name>
<dbReference type="PANTHER" id="PTHR45690">
    <property type="entry name" value="NACHT, LRR AND PYD DOMAINS-CONTAINING PROTEIN 12"/>
    <property type="match status" value="1"/>
</dbReference>
<keyword evidence="12" id="KW-0391">Immunity</keyword>